<dbReference type="InterPro" id="IPR004164">
    <property type="entry name" value="CoA_transf_AS"/>
</dbReference>
<dbReference type="InterPro" id="IPR012791">
    <property type="entry name" value="3-oxoacid_CoA-transf_B"/>
</dbReference>
<dbReference type="NCBIfam" id="TIGR02428">
    <property type="entry name" value="pcaJ_scoB_fam"/>
    <property type="match status" value="1"/>
</dbReference>
<accession>A0ABM8WIU5</accession>
<dbReference type="SMART" id="SM00882">
    <property type="entry name" value="CoA_trans"/>
    <property type="match status" value="1"/>
</dbReference>
<keyword evidence="2 3" id="KW-0808">Transferase</keyword>
<comment type="caution">
    <text evidence="3">The sequence shown here is derived from an EMBL/GenBank/DDBJ whole genome shotgun (WGS) entry which is preliminary data.</text>
</comment>
<evidence type="ECO:0000256" key="2">
    <source>
        <dbReference type="ARBA" id="ARBA00022679"/>
    </source>
</evidence>
<proteinExistence type="inferred from homology"/>
<sequence length="223" mass="23128">MTQAGAIPWRAQTRAEMAARVAADIPEGAYVNLGIGMPTLVSRHLPPGRDVILHSENGIVGMGPAPASGVVDPSLVNASKEPVTLLSGASITDHVTSFAMMRGGHIDLTVLGAFQVSRNGDLANWDTGVAGSIPAVGGAMDLVAGARRVHVLMEHRTRDGRPKIVEACTYPLTGMGVVDRIYTDVATIDVADGALRVIWIVDGLSFAALQAMTGAPLDDALGT</sequence>
<protein>
    <submittedName>
        <fullName evidence="3">3-oxoadipate CoA-transferase subunit B</fullName>
        <ecNumber evidence="3">2.8.3.6</ecNumber>
    </submittedName>
</protein>
<dbReference type="PROSITE" id="PS01274">
    <property type="entry name" value="COA_TRANSF_2"/>
    <property type="match status" value="1"/>
</dbReference>
<dbReference type="InterPro" id="IPR037171">
    <property type="entry name" value="NagB/RpiA_transferase-like"/>
</dbReference>
<evidence type="ECO:0000313" key="3">
    <source>
        <dbReference type="EMBL" id="CAG9167092.1"/>
    </source>
</evidence>
<evidence type="ECO:0000256" key="1">
    <source>
        <dbReference type="ARBA" id="ARBA00007047"/>
    </source>
</evidence>
<dbReference type="SUPFAM" id="SSF100950">
    <property type="entry name" value="NagB/RpiA/CoA transferase-like"/>
    <property type="match status" value="1"/>
</dbReference>
<name>A0ABM8WIU5_9BURK</name>
<dbReference type="InterPro" id="IPR004165">
    <property type="entry name" value="CoA_trans_fam_I"/>
</dbReference>
<dbReference type="GO" id="GO:0047569">
    <property type="term" value="F:3-oxoadipate CoA-transferase activity"/>
    <property type="evidence" value="ECO:0007669"/>
    <property type="project" value="UniProtKB-EC"/>
</dbReference>
<reference evidence="3 4" key="1">
    <citation type="submission" date="2021-08" db="EMBL/GenBank/DDBJ databases">
        <authorList>
            <person name="Peeters C."/>
        </authorList>
    </citation>
    <scope>NUCLEOTIDE SEQUENCE [LARGE SCALE GENOMIC DNA]</scope>
    <source>
        <strain evidence="3 4">LMG 21510</strain>
    </source>
</reference>
<dbReference type="PANTHER" id="PTHR13707:SF57">
    <property type="entry name" value="SUCCINYL-COA:3-KETOACID COENZYME A TRANSFERASE SUBUNIT B-RELATED"/>
    <property type="match status" value="1"/>
</dbReference>
<dbReference type="Gene3D" id="3.40.1080.10">
    <property type="entry name" value="Glutaconate Coenzyme A-transferase"/>
    <property type="match status" value="1"/>
</dbReference>
<dbReference type="PANTHER" id="PTHR13707">
    <property type="entry name" value="KETOACID-COENZYME A TRANSFERASE"/>
    <property type="match status" value="1"/>
</dbReference>
<dbReference type="Proteomes" id="UP000721236">
    <property type="component" value="Unassembled WGS sequence"/>
</dbReference>
<dbReference type="Pfam" id="PF01144">
    <property type="entry name" value="CoA_trans"/>
    <property type="match status" value="1"/>
</dbReference>
<comment type="similarity">
    <text evidence="1">Belongs to the 3-oxoacid CoA-transferase subunit B family.</text>
</comment>
<dbReference type="EMBL" id="CAJZAH010000001">
    <property type="protein sequence ID" value="CAG9167092.1"/>
    <property type="molecule type" value="Genomic_DNA"/>
</dbReference>
<organism evidence="3 4">
    <name type="scientific">Cupriavidus respiraculi</name>
    <dbReference type="NCBI Taxonomy" id="195930"/>
    <lineage>
        <taxon>Bacteria</taxon>
        <taxon>Pseudomonadati</taxon>
        <taxon>Pseudomonadota</taxon>
        <taxon>Betaproteobacteria</taxon>
        <taxon>Burkholderiales</taxon>
        <taxon>Burkholderiaceae</taxon>
        <taxon>Cupriavidus</taxon>
    </lineage>
</organism>
<gene>
    <name evidence="3" type="primary">pcaJ_1</name>
    <name evidence="3" type="ORF">LMG21510_00649</name>
</gene>
<dbReference type="RefSeq" id="WP_224039608.1">
    <property type="nucleotide sequence ID" value="NZ_CAJZAH010000001.1"/>
</dbReference>
<keyword evidence="4" id="KW-1185">Reference proteome</keyword>
<dbReference type="EC" id="2.8.3.6" evidence="3"/>
<evidence type="ECO:0000313" key="4">
    <source>
        <dbReference type="Proteomes" id="UP000721236"/>
    </source>
</evidence>